<dbReference type="EMBL" id="AP023287">
    <property type="protein sequence ID" value="BCI51190.1"/>
    <property type="molecule type" value="Genomic_DNA"/>
</dbReference>
<protein>
    <submittedName>
        <fullName evidence="3">Anti-sigma regulatory factor</fullName>
    </submittedName>
</protein>
<dbReference type="AlphaFoldDB" id="A0A6S6P3E6"/>
<accession>A0A6S6P3E6</accession>
<dbReference type="InterPro" id="IPR036890">
    <property type="entry name" value="HATPase_C_sf"/>
</dbReference>
<dbReference type="PANTHER" id="PTHR35526">
    <property type="entry name" value="ANTI-SIGMA-F FACTOR RSBW-RELATED"/>
    <property type="match status" value="1"/>
</dbReference>
<dbReference type="GO" id="GO:0004674">
    <property type="term" value="F:protein serine/threonine kinase activity"/>
    <property type="evidence" value="ECO:0007669"/>
    <property type="project" value="UniProtKB-KW"/>
</dbReference>
<keyword evidence="1" id="KW-0723">Serine/threonine-protein kinase</keyword>
<dbReference type="CDD" id="cd16936">
    <property type="entry name" value="HATPase_RsbW-like"/>
    <property type="match status" value="1"/>
</dbReference>
<dbReference type="Gene3D" id="3.30.565.10">
    <property type="entry name" value="Histidine kinase-like ATPase, C-terminal domain"/>
    <property type="match status" value="1"/>
</dbReference>
<reference evidence="3 4" key="1">
    <citation type="submission" date="2020-07" db="EMBL/GenBank/DDBJ databases">
        <title>Complete genome sequence of Mycolicibacterium litorale like strain isolated from cardiac implantable electronic device infection.</title>
        <authorList>
            <person name="Fukano H."/>
            <person name="Miyama H."/>
            <person name="Hoshino Y."/>
        </authorList>
    </citation>
    <scope>NUCLEOTIDE SEQUENCE [LARGE SCALE GENOMIC DNA]</scope>
    <source>
        <strain evidence="3 4">NIIDNTM18</strain>
    </source>
</reference>
<evidence type="ECO:0000313" key="4">
    <source>
        <dbReference type="Proteomes" id="UP000515734"/>
    </source>
</evidence>
<evidence type="ECO:0000256" key="1">
    <source>
        <dbReference type="ARBA" id="ARBA00022527"/>
    </source>
</evidence>
<dbReference type="InterPro" id="IPR050267">
    <property type="entry name" value="Anti-sigma-factor_SerPK"/>
</dbReference>
<organism evidence="3 4">
    <name type="scientific">Mycolicibacterium litorale</name>
    <dbReference type="NCBI Taxonomy" id="758802"/>
    <lineage>
        <taxon>Bacteria</taxon>
        <taxon>Bacillati</taxon>
        <taxon>Actinomycetota</taxon>
        <taxon>Actinomycetes</taxon>
        <taxon>Mycobacteriales</taxon>
        <taxon>Mycobacteriaceae</taxon>
        <taxon>Mycolicibacterium</taxon>
    </lineage>
</organism>
<dbReference type="InterPro" id="IPR003594">
    <property type="entry name" value="HATPase_dom"/>
</dbReference>
<feature type="domain" description="Histidine kinase/HSP90-like ATPase" evidence="2">
    <location>
        <begin position="16"/>
        <end position="131"/>
    </location>
</feature>
<gene>
    <name evidence="3" type="ORF">NIIDNTM18_04680</name>
</gene>
<sequence length="137" mass="14938">MATPESSVVLETTTGPDTLDAVQRTLDALWAAHEVDEMVRIHMDLAAGEIAANIVEHSGGGDAVRLRMEATLDGNAVRTTFLDDGHPSPVDLTEVRMPEELSDRGRGLAIAHRVLDELSYRRDGEGNHWTLVRSLTP</sequence>
<evidence type="ECO:0000259" key="2">
    <source>
        <dbReference type="Pfam" id="PF13581"/>
    </source>
</evidence>
<dbReference type="RefSeq" id="WP_185294186.1">
    <property type="nucleotide sequence ID" value="NZ_AP023287.1"/>
</dbReference>
<dbReference type="SUPFAM" id="SSF55874">
    <property type="entry name" value="ATPase domain of HSP90 chaperone/DNA topoisomerase II/histidine kinase"/>
    <property type="match status" value="1"/>
</dbReference>
<dbReference type="Proteomes" id="UP000515734">
    <property type="component" value="Chromosome"/>
</dbReference>
<keyword evidence="1" id="KW-0418">Kinase</keyword>
<keyword evidence="1" id="KW-0808">Transferase</keyword>
<proteinExistence type="predicted"/>
<evidence type="ECO:0000313" key="3">
    <source>
        <dbReference type="EMBL" id="BCI51190.1"/>
    </source>
</evidence>
<dbReference type="PANTHER" id="PTHR35526:SF3">
    <property type="entry name" value="ANTI-SIGMA-F FACTOR RSBW"/>
    <property type="match status" value="1"/>
</dbReference>
<dbReference type="Pfam" id="PF13581">
    <property type="entry name" value="HATPase_c_2"/>
    <property type="match status" value="1"/>
</dbReference>
<name>A0A6S6P3E6_9MYCO</name>